<gene>
    <name evidence="4" type="ORF">EL17_23865</name>
</gene>
<accession>A0A074L5C7</accession>
<protein>
    <recommendedName>
        <fullName evidence="6">Chemotaxis protein CheY</fullName>
    </recommendedName>
</protein>
<proteinExistence type="predicted"/>
<dbReference type="PANTHER" id="PTHR37299:SF1">
    <property type="entry name" value="STAGE 0 SPORULATION PROTEIN A HOMOLOG"/>
    <property type="match status" value="1"/>
</dbReference>
<dbReference type="Gene3D" id="2.40.50.1020">
    <property type="entry name" value="LytTr DNA-binding domain"/>
    <property type="match status" value="1"/>
</dbReference>
<evidence type="ECO:0000313" key="5">
    <source>
        <dbReference type="Proteomes" id="UP000027821"/>
    </source>
</evidence>
<dbReference type="SMART" id="SM00448">
    <property type="entry name" value="REC"/>
    <property type="match status" value="1"/>
</dbReference>
<dbReference type="PROSITE" id="PS50930">
    <property type="entry name" value="HTH_LYTTR"/>
    <property type="match status" value="1"/>
</dbReference>
<dbReference type="PANTHER" id="PTHR37299">
    <property type="entry name" value="TRANSCRIPTIONAL REGULATOR-RELATED"/>
    <property type="match status" value="1"/>
</dbReference>
<dbReference type="SUPFAM" id="SSF52172">
    <property type="entry name" value="CheY-like"/>
    <property type="match status" value="1"/>
</dbReference>
<comment type="caution">
    <text evidence="4">The sequence shown here is derived from an EMBL/GenBank/DDBJ whole genome shotgun (WGS) entry which is preliminary data.</text>
</comment>
<feature type="domain" description="Response regulatory" evidence="2">
    <location>
        <begin position="10"/>
        <end position="126"/>
    </location>
</feature>
<dbReference type="Pfam" id="PF04397">
    <property type="entry name" value="LytTR"/>
    <property type="match status" value="1"/>
</dbReference>
<dbReference type="InterPro" id="IPR007492">
    <property type="entry name" value="LytTR_DNA-bd_dom"/>
</dbReference>
<dbReference type="AlphaFoldDB" id="A0A074L5C7"/>
<evidence type="ECO:0000259" key="2">
    <source>
        <dbReference type="PROSITE" id="PS50110"/>
    </source>
</evidence>
<dbReference type="InterPro" id="IPR011006">
    <property type="entry name" value="CheY-like_superfamily"/>
</dbReference>
<dbReference type="GO" id="GO:0000156">
    <property type="term" value="F:phosphorelay response regulator activity"/>
    <property type="evidence" value="ECO:0007669"/>
    <property type="project" value="InterPro"/>
</dbReference>
<dbReference type="PROSITE" id="PS50110">
    <property type="entry name" value="RESPONSE_REGULATORY"/>
    <property type="match status" value="1"/>
</dbReference>
<organism evidence="4 5">
    <name type="scientific">Anditalea andensis</name>
    <dbReference type="NCBI Taxonomy" id="1048983"/>
    <lineage>
        <taxon>Bacteria</taxon>
        <taxon>Pseudomonadati</taxon>
        <taxon>Bacteroidota</taxon>
        <taxon>Cytophagia</taxon>
        <taxon>Cytophagales</taxon>
        <taxon>Cytophagaceae</taxon>
        <taxon>Anditalea</taxon>
    </lineage>
</organism>
<dbReference type="Pfam" id="PF00072">
    <property type="entry name" value="Response_reg"/>
    <property type="match status" value="1"/>
</dbReference>
<feature type="modified residue" description="4-aspartylphosphate" evidence="1">
    <location>
        <position position="61"/>
    </location>
</feature>
<keyword evidence="1" id="KW-0597">Phosphoprotein</keyword>
<evidence type="ECO:0000313" key="4">
    <source>
        <dbReference type="EMBL" id="KEO75660.1"/>
    </source>
</evidence>
<dbReference type="eggNOG" id="COG3279">
    <property type="taxonomic scope" value="Bacteria"/>
</dbReference>
<sequence length="258" mass="29700">MHIAENHTISCLIIEDEAQSRLYVKDILEGTGDFTAIWEAQDLKEAEAIIREQSPQLLVMDINLPDGDSFELLAKLRQSAPGKSFKIIFTTAYANYAVEAFKYSALDYLLKPFTPTELLKAVHKVLRQLDMASFQVQLETFFYNYREEQYEDKKIVLKSTDTIHIIKVKDILQAESDNNYTIFYLYSGDKITVSLPLKSFEAKLAPSGFLRVHQSHLVNARYIKSFQKKNNQLVLENDSHIPVSQNKRAQLLAFFDHL</sequence>
<dbReference type="STRING" id="1048983.EL17_23865"/>
<dbReference type="OrthoDB" id="1646880at2"/>
<keyword evidence="5" id="KW-1185">Reference proteome</keyword>
<dbReference type="RefSeq" id="WP_051719716.1">
    <property type="nucleotide sequence ID" value="NZ_JMIH01000005.1"/>
</dbReference>
<dbReference type="InterPro" id="IPR001789">
    <property type="entry name" value="Sig_transdc_resp-reg_receiver"/>
</dbReference>
<feature type="domain" description="HTH LytTR-type" evidence="3">
    <location>
        <begin position="155"/>
        <end position="257"/>
    </location>
</feature>
<dbReference type="EMBL" id="JMIH01000005">
    <property type="protein sequence ID" value="KEO75660.1"/>
    <property type="molecule type" value="Genomic_DNA"/>
</dbReference>
<dbReference type="Gene3D" id="3.40.50.2300">
    <property type="match status" value="1"/>
</dbReference>
<evidence type="ECO:0008006" key="6">
    <source>
        <dbReference type="Google" id="ProtNLM"/>
    </source>
</evidence>
<evidence type="ECO:0000259" key="3">
    <source>
        <dbReference type="PROSITE" id="PS50930"/>
    </source>
</evidence>
<dbReference type="GO" id="GO:0003677">
    <property type="term" value="F:DNA binding"/>
    <property type="evidence" value="ECO:0007669"/>
    <property type="project" value="InterPro"/>
</dbReference>
<reference evidence="4 5" key="1">
    <citation type="submission" date="2014-04" db="EMBL/GenBank/DDBJ databases">
        <title>Characterization and application of a salt tolerant electro-active bacterium.</title>
        <authorList>
            <person name="Yang L."/>
            <person name="Wei S."/>
            <person name="Tay Q.X.M."/>
        </authorList>
    </citation>
    <scope>NUCLEOTIDE SEQUENCE [LARGE SCALE GENOMIC DNA]</scope>
    <source>
        <strain evidence="4 5">LY1</strain>
    </source>
</reference>
<dbReference type="InterPro" id="IPR046947">
    <property type="entry name" value="LytR-like"/>
</dbReference>
<dbReference type="Proteomes" id="UP000027821">
    <property type="component" value="Unassembled WGS sequence"/>
</dbReference>
<evidence type="ECO:0000256" key="1">
    <source>
        <dbReference type="PROSITE-ProRule" id="PRU00169"/>
    </source>
</evidence>
<name>A0A074L5C7_9BACT</name>
<dbReference type="SMART" id="SM00850">
    <property type="entry name" value="LytTR"/>
    <property type="match status" value="1"/>
</dbReference>